<dbReference type="RefSeq" id="WP_106926097.1">
    <property type="nucleotide sequence ID" value="NZ_CABMMU010000005.1"/>
</dbReference>
<accession>A0A2T2Y431</accession>
<dbReference type="EMBL" id="PYHO01000005">
    <property type="protein sequence ID" value="PSR47296.1"/>
    <property type="molecule type" value="Genomic_DNA"/>
</dbReference>
<dbReference type="AlphaFoldDB" id="A0A2T2Y431"/>
<protein>
    <submittedName>
        <fullName evidence="1">Uncharacterized protein</fullName>
    </submittedName>
</protein>
<dbReference type="Proteomes" id="UP000240892">
    <property type="component" value="Unassembled WGS sequence"/>
</dbReference>
<comment type="caution">
    <text evidence="1">The sequence shown here is derived from an EMBL/GenBank/DDBJ whole genome shotgun (WGS) entry which is preliminary data.</text>
</comment>
<evidence type="ECO:0000313" key="1">
    <source>
        <dbReference type="EMBL" id="PSR47296.1"/>
    </source>
</evidence>
<proteinExistence type="predicted"/>
<keyword evidence="2" id="KW-1185">Reference proteome</keyword>
<gene>
    <name evidence="1" type="ORF">C8256_09365</name>
</gene>
<organism evidence="1 2">
    <name type="scientific">Kluyvera genomosp. 2</name>
    <dbReference type="NCBI Taxonomy" id="2774054"/>
    <lineage>
        <taxon>Bacteria</taxon>
        <taxon>Pseudomonadati</taxon>
        <taxon>Pseudomonadota</taxon>
        <taxon>Gammaproteobacteria</taxon>
        <taxon>Enterobacterales</taxon>
        <taxon>Enterobacteriaceae</taxon>
        <taxon>Kluyvera</taxon>
    </lineage>
</organism>
<reference evidence="1 2" key="1">
    <citation type="submission" date="2018-03" db="EMBL/GenBank/DDBJ databases">
        <title>First report of an OXA-48+CTX-M-M-producing Kluyvera ascorbata clone recovered from patients admitted in a University Hospital in Madrid, Spain.</title>
        <authorList>
            <person name="Hernandez-Garcia M."/>
            <person name="Leon-Sampedro R."/>
            <person name="Perez-Viso B."/>
            <person name="Morosini M.I."/>
            <person name="Lopez-Fresnena N."/>
            <person name="Coque T.M."/>
            <person name="Bonten M."/>
            <person name="Malhotra-Kumar S."/>
            <person name="Ruiz-Garbajosa P."/>
            <person name="Canton R."/>
        </authorList>
    </citation>
    <scope>NUCLEOTIDE SEQUENCE [LARGE SCALE GENOMIC DNA]</scope>
    <source>
        <strain evidence="1 2">KA2</strain>
    </source>
</reference>
<evidence type="ECO:0000313" key="2">
    <source>
        <dbReference type="Proteomes" id="UP000240892"/>
    </source>
</evidence>
<sequence>MDEGNKMNILDDLVNSGYLISGGVFGGNVEGVDDLIGNKISPDEILLLSIISYRENEGRKLVNWVFNNICENKKQRHKLKHGGYVSVTARSERLVLWKHILSKRLQIGGVKEYKNALNNVCKALIASNDHYPRRFKFESEFSGISFAQYRDNFFMQFYRSSMIFISSNSLNTCKDEFQRVNGISLRDYIYHVFIIVNRYQRFDDIDYFKPYYLPKWMLGSDDPIFQGLDYEKIKIVLDLISKRQSSFYKEMLNDKNVYKNFNVFKNHPFLRVNDKMIIPLDGKFAEDLLFNNLYYKIESLPSREKFITEFGIAFESYVSNLVEKACSYRNEYNFIPEFTYQKGTKKSPDAMIYHHENNTMLVIECKSSRVLNAMLDKDDGNVSFDRNVEKLRIKPWKQMHASISNIIKAEYDPAFSEKTMYVFLCVTMNNIPFYPVEMKIEQQGRRIDKYFFTMSIEEFEIFMEVLSSESKFTFYEILLGYRTHQNSMSMKTYLNRIRENEKLFNEKYSAYISSSLKAVWEA</sequence>
<name>A0A2T2Y431_9ENTR</name>